<organism evidence="2 3">
    <name type="scientific">Rhodococcus oryzae</name>
    <dbReference type="NCBI Taxonomy" id="2571143"/>
    <lineage>
        <taxon>Bacteria</taxon>
        <taxon>Bacillati</taxon>
        <taxon>Actinomycetota</taxon>
        <taxon>Actinomycetes</taxon>
        <taxon>Mycobacteriales</taxon>
        <taxon>Nocardiaceae</taxon>
        <taxon>Rhodococcus</taxon>
    </lineage>
</organism>
<comment type="caution">
    <text evidence="2">The sequence shown here is derived from an EMBL/GenBank/DDBJ whole genome shotgun (WGS) entry which is preliminary data.</text>
</comment>
<dbReference type="PANTHER" id="PTHR34075">
    <property type="entry name" value="BLR3430 PROTEIN"/>
    <property type="match status" value="1"/>
</dbReference>
<dbReference type="InterPro" id="IPR012340">
    <property type="entry name" value="NA-bd_OB-fold"/>
</dbReference>
<reference evidence="2 3" key="1">
    <citation type="submission" date="2019-04" db="EMBL/GenBank/DDBJ databases">
        <title>Rhodococcus oryzae sp. nov., a novel actinomycete isolated from rhizosphere soil of rice (Oryza sativa L.).</title>
        <authorList>
            <person name="Li C."/>
        </authorList>
    </citation>
    <scope>NUCLEOTIDE SEQUENCE [LARGE SCALE GENOMIC DNA]</scope>
    <source>
        <strain evidence="2 3">NEAU-CX67</strain>
    </source>
</reference>
<keyword evidence="3" id="KW-1185">Reference proteome</keyword>
<accession>A0ABY2RMT0</accession>
<gene>
    <name evidence="2" type="ORF">FCG67_08315</name>
</gene>
<feature type="domain" description="ChsH2 C-terminal OB-fold" evidence="1">
    <location>
        <begin position="53"/>
        <end position="115"/>
    </location>
</feature>
<evidence type="ECO:0000259" key="1">
    <source>
        <dbReference type="Pfam" id="PF01796"/>
    </source>
</evidence>
<dbReference type="InterPro" id="IPR002878">
    <property type="entry name" value="ChsH2_C"/>
</dbReference>
<dbReference type="SUPFAM" id="SSF50249">
    <property type="entry name" value="Nucleic acid-binding proteins"/>
    <property type="match status" value="1"/>
</dbReference>
<dbReference type="Pfam" id="PF01796">
    <property type="entry name" value="OB_ChsH2_C"/>
    <property type="match status" value="1"/>
</dbReference>
<dbReference type="PANTHER" id="PTHR34075:SF5">
    <property type="entry name" value="BLR3430 PROTEIN"/>
    <property type="match status" value="1"/>
</dbReference>
<evidence type="ECO:0000313" key="2">
    <source>
        <dbReference type="EMBL" id="TJZ79606.1"/>
    </source>
</evidence>
<name>A0ABY2RMT0_9NOCA</name>
<evidence type="ECO:0000313" key="3">
    <source>
        <dbReference type="Proteomes" id="UP000305109"/>
    </source>
</evidence>
<protein>
    <recommendedName>
        <fullName evidence="1">ChsH2 C-terminal OB-fold domain-containing protein</fullName>
    </recommendedName>
</protein>
<proteinExistence type="predicted"/>
<dbReference type="Proteomes" id="UP000305109">
    <property type="component" value="Unassembled WGS sequence"/>
</dbReference>
<dbReference type="InterPro" id="IPR052513">
    <property type="entry name" value="Thioester_dehydratase-like"/>
</dbReference>
<sequence length="139" mass="15399">MFEQQVQCSSTGARSVRTRRRALMILRCEECATLLAPEETACTSCGRDELERVRAAGTGTVVSWTVVDCSSVDLPLALVPCTLAIVELDEGPWIYTWIEGELPVHPERSVRVEFRLAESGERFPVFAVRRTVADRAGIS</sequence>
<dbReference type="EMBL" id="SUMD01000003">
    <property type="protein sequence ID" value="TJZ79606.1"/>
    <property type="molecule type" value="Genomic_DNA"/>
</dbReference>